<evidence type="ECO:0000256" key="2">
    <source>
        <dbReference type="ARBA" id="ARBA00022840"/>
    </source>
</evidence>
<dbReference type="Proteomes" id="UP000431401">
    <property type="component" value="Unassembled WGS sequence"/>
</dbReference>
<evidence type="ECO:0000256" key="1">
    <source>
        <dbReference type="ARBA" id="ARBA00022741"/>
    </source>
</evidence>
<evidence type="ECO:0000256" key="3">
    <source>
        <dbReference type="ARBA" id="ARBA00023186"/>
    </source>
</evidence>
<evidence type="ECO:0000313" key="7">
    <source>
        <dbReference type="Proteomes" id="UP000431401"/>
    </source>
</evidence>
<dbReference type="Gene3D" id="3.90.640.10">
    <property type="entry name" value="Actin, Chain A, domain 4"/>
    <property type="match status" value="1"/>
</dbReference>
<feature type="compositionally biased region" description="Low complexity" evidence="5">
    <location>
        <begin position="477"/>
        <end position="495"/>
    </location>
</feature>
<dbReference type="AlphaFoldDB" id="A0A7K0DMN9"/>
<dbReference type="InterPro" id="IPR013126">
    <property type="entry name" value="Hsp_70_fam"/>
</dbReference>
<keyword evidence="2 4" id="KW-0067">ATP-binding</keyword>
<gene>
    <name evidence="6" type="primary">hscA_2</name>
    <name evidence="6" type="ORF">NRB56_21530</name>
</gene>
<reference evidence="6 7" key="1">
    <citation type="submission" date="2019-10" db="EMBL/GenBank/DDBJ databases">
        <title>Nocardia macrotermitis sp. nov. and Nocardia aurantia sp. nov., isolated from the gut of fungus growing-termite Macrotermes natalensis.</title>
        <authorList>
            <person name="Benndorf R."/>
            <person name="Schwitalla J."/>
            <person name="Martin K."/>
            <person name="De Beer W."/>
            <person name="Kaster A.-K."/>
            <person name="Vollmers J."/>
            <person name="Poulsen M."/>
            <person name="Beemelmanns C."/>
        </authorList>
    </citation>
    <scope>NUCLEOTIDE SEQUENCE [LARGE SCALE GENOMIC DNA]</scope>
    <source>
        <strain evidence="6 7">RB56</strain>
    </source>
</reference>
<feature type="compositionally biased region" description="Low complexity" evidence="5">
    <location>
        <begin position="517"/>
        <end position="530"/>
    </location>
</feature>
<comment type="caution">
    <text evidence="6">The sequence shown here is derived from an EMBL/GenBank/DDBJ whole genome shotgun (WGS) entry which is preliminary data.</text>
</comment>
<keyword evidence="1 4" id="KW-0547">Nucleotide-binding</keyword>
<dbReference type="GO" id="GO:0140662">
    <property type="term" value="F:ATP-dependent protein folding chaperone"/>
    <property type="evidence" value="ECO:0007669"/>
    <property type="project" value="InterPro"/>
</dbReference>
<feature type="compositionally biased region" description="Gly residues" evidence="5">
    <location>
        <begin position="531"/>
        <end position="662"/>
    </location>
</feature>
<sequence length="744" mass="69198">MTTGFGMSIGTVNSVTAGTAGERERPSVRVRRTSVTFDSAGGPRMSGLPRFAPVLTDFADLTRDSEPVVLGGRIWRPADLVGAVATCLIEASRPTAPAVATYPACYTDRQIFALRHALNWSGSGDVVLMPEPVAAVEWLDAEHGVSERGLTLVYDLGGGSLDVAIVRTEADREERGVLGRAVRSHTYGGRPLGVVLARYARALAPGAPAPVSKVVPAVDTARLRCWHIRNSLRLVRQCVQACGVTLTDIDRILVVGAAARPAEVAQVLSELGPPVVIAPDPGHTVAIGAAVASARAADTGTGLGRYTRGAAVISGAAVASALAMSAASMIGNGPIGTDGPALEFAPILAGPADTARAYVQDSTVLDGLGSVSGAARKILASVTTAHDYTAATKAIVAVATEEVRREVGSHGVGTRCDPVRTSPTWLYADPARFTNPLPFTPAPDLEPAPPIVGPVVQPPVAQPISAPQSGSTAQPVSNPSGSPAAGNAAPSSGASGSPGAGGTVASSPGASAGGSSTGTQSNPGSDTSGTGSTGTGATTGGAGSSGSTGGGSTGGGSGGTGAGASGDGSGGSGAGSTGGGSGGTGAGASGDGSGGTGAGTGASGGGPGGTGTGAGAGAAGGTGTGPSNGNAGGASGPAGAGSGAAAGGPSGGGSSPGTGGAGSAAPGGNSAGSRPGATGSTGGSGNSGGPGSGASAAGTSASSGGSGSGASAPGGRGSGGGGGVGGGGGAGGGGHAGGGGGGHR</sequence>
<comment type="similarity">
    <text evidence="4">Belongs to the heat shock protein 70 family.</text>
</comment>
<feature type="compositionally biased region" description="Pro residues" evidence="5">
    <location>
        <begin position="438"/>
        <end position="461"/>
    </location>
</feature>
<dbReference type="Gene3D" id="3.30.420.40">
    <property type="match status" value="4"/>
</dbReference>
<evidence type="ECO:0000256" key="4">
    <source>
        <dbReference type="RuleBase" id="RU003322"/>
    </source>
</evidence>
<dbReference type="EMBL" id="WEGI01000004">
    <property type="protein sequence ID" value="MQY26582.1"/>
    <property type="molecule type" value="Genomic_DNA"/>
</dbReference>
<proteinExistence type="inferred from homology"/>
<keyword evidence="3" id="KW-0143">Chaperone</keyword>
<dbReference type="PANTHER" id="PTHR19375">
    <property type="entry name" value="HEAT SHOCK PROTEIN 70KDA"/>
    <property type="match status" value="1"/>
</dbReference>
<accession>A0A7K0DMN9</accession>
<evidence type="ECO:0000256" key="5">
    <source>
        <dbReference type="SAM" id="MobiDB-lite"/>
    </source>
</evidence>
<keyword evidence="7" id="KW-1185">Reference proteome</keyword>
<dbReference type="InterPro" id="IPR043129">
    <property type="entry name" value="ATPase_NBD"/>
</dbReference>
<feature type="region of interest" description="Disordered" evidence="5">
    <location>
        <begin position="438"/>
        <end position="744"/>
    </location>
</feature>
<organism evidence="6 7">
    <name type="scientific">Nocardia aurantia</name>
    <dbReference type="NCBI Taxonomy" id="2585199"/>
    <lineage>
        <taxon>Bacteria</taxon>
        <taxon>Bacillati</taxon>
        <taxon>Actinomycetota</taxon>
        <taxon>Actinomycetes</taxon>
        <taxon>Mycobacteriales</taxon>
        <taxon>Nocardiaceae</taxon>
        <taxon>Nocardia</taxon>
    </lineage>
</organism>
<feature type="compositionally biased region" description="Gly residues" evidence="5">
    <location>
        <begin position="679"/>
        <end position="692"/>
    </location>
</feature>
<feature type="compositionally biased region" description="Low complexity" evidence="5">
    <location>
        <begin position="693"/>
        <end position="703"/>
    </location>
</feature>
<protein>
    <submittedName>
        <fullName evidence="6">Chaperone protein HscA</fullName>
    </submittedName>
</protein>
<dbReference type="GO" id="GO:0005524">
    <property type="term" value="F:ATP binding"/>
    <property type="evidence" value="ECO:0007669"/>
    <property type="project" value="UniProtKB-KW"/>
</dbReference>
<feature type="compositionally biased region" description="Gly residues" evidence="5">
    <location>
        <begin position="704"/>
        <end position="744"/>
    </location>
</feature>
<name>A0A7K0DMN9_9NOCA</name>
<dbReference type="SUPFAM" id="SSF53067">
    <property type="entry name" value="Actin-like ATPase domain"/>
    <property type="match status" value="1"/>
</dbReference>
<feature type="compositionally biased region" description="Low complexity" evidence="5">
    <location>
        <begin position="663"/>
        <end position="678"/>
    </location>
</feature>
<evidence type="ECO:0000313" key="6">
    <source>
        <dbReference type="EMBL" id="MQY26582.1"/>
    </source>
</evidence>